<evidence type="ECO:0000256" key="3">
    <source>
        <dbReference type="ARBA" id="ARBA00022801"/>
    </source>
</evidence>
<dbReference type="InterPro" id="IPR055400">
    <property type="entry name" value="CEMIP_X"/>
</dbReference>
<evidence type="ECO:0000256" key="6">
    <source>
        <dbReference type="SAM" id="Phobius"/>
    </source>
</evidence>
<dbReference type="GO" id="GO:0016798">
    <property type="term" value="F:hydrolase activity, acting on glycosyl bonds"/>
    <property type="evidence" value="ECO:0007669"/>
    <property type="project" value="UniProtKB-KW"/>
</dbReference>
<keyword evidence="6" id="KW-0812">Transmembrane</keyword>
<dbReference type="GeneID" id="10507373"/>
<feature type="domain" description="G8" evidence="7">
    <location>
        <begin position="50"/>
        <end position="181"/>
    </location>
</feature>
<accession>F0ZUU5</accession>
<feature type="transmembrane region" description="Helical" evidence="6">
    <location>
        <begin position="7"/>
        <end position="26"/>
    </location>
</feature>
<dbReference type="AlphaFoldDB" id="F0ZUU5"/>
<protein>
    <recommendedName>
        <fullName evidence="7">G8 domain-containing protein</fullName>
    </recommendedName>
</protein>
<proteinExistence type="inferred from homology"/>
<dbReference type="KEGG" id="dpp:DICPUDRAFT_98926"/>
<evidence type="ECO:0000256" key="5">
    <source>
        <dbReference type="ARBA" id="ARBA00023295"/>
    </source>
</evidence>
<dbReference type="Pfam" id="PF24605">
    <property type="entry name" value="CEMIP_X"/>
    <property type="match status" value="1"/>
</dbReference>
<dbReference type="Pfam" id="PF10162">
    <property type="entry name" value="G8"/>
    <property type="match status" value="1"/>
</dbReference>
<dbReference type="SMART" id="SM01225">
    <property type="entry name" value="G8"/>
    <property type="match status" value="1"/>
</dbReference>
<dbReference type="VEuPathDB" id="AmoebaDB:DICPUDRAFT_98926"/>
<keyword evidence="3" id="KW-0378">Hydrolase</keyword>
<dbReference type="Proteomes" id="UP000001064">
    <property type="component" value="Unassembled WGS sequence"/>
</dbReference>
<evidence type="ECO:0000256" key="2">
    <source>
        <dbReference type="ARBA" id="ARBA00022729"/>
    </source>
</evidence>
<keyword evidence="5" id="KW-0326">Glycosidase</keyword>
<organism evidence="8 9">
    <name type="scientific">Dictyostelium purpureum</name>
    <name type="common">Slime mold</name>
    <dbReference type="NCBI Taxonomy" id="5786"/>
    <lineage>
        <taxon>Eukaryota</taxon>
        <taxon>Amoebozoa</taxon>
        <taxon>Evosea</taxon>
        <taxon>Eumycetozoa</taxon>
        <taxon>Dictyostelia</taxon>
        <taxon>Dictyosteliales</taxon>
        <taxon>Dictyosteliaceae</taxon>
        <taxon>Dictyostelium</taxon>
    </lineage>
</organism>
<name>F0ZUU5_DICPU</name>
<evidence type="ECO:0000313" key="9">
    <source>
        <dbReference type="Proteomes" id="UP000001064"/>
    </source>
</evidence>
<keyword evidence="9" id="KW-1185">Reference proteome</keyword>
<dbReference type="eggNOG" id="ENOG502QT0K">
    <property type="taxonomic scope" value="Eukaryota"/>
</dbReference>
<dbReference type="Pfam" id="PF24606">
    <property type="entry name" value="CEMIP_beta-hel"/>
    <property type="match status" value="1"/>
</dbReference>
<keyword evidence="2" id="KW-0732">Signal</keyword>
<comment type="similarity">
    <text evidence="1">Belongs to the CEMIP family.</text>
</comment>
<dbReference type="InParanoid" id="F0ZUU5"/>
<dbReference type="PROSITE" id="PS51484">
    <property type="entry name" value="G8"/>
    <property type="match status" value="1"/>
</dbReference>
<keyword evidence="4" id="KW-0325">Glycoprotein</keyword>
<evidence type="ECO:0000256" key="4">
    <source>
        <dbReference type="ARBA" id="ARBA00023180"/>
    </source>
</evidence>
<dbReference type="RefSeq" id="XP_003291193.1">
    <property type="nucleotide sequence ID" value="XM_003291145.1"/>
</dbReference>
<evidence type="ECO:0000313" key="8">
    <source>
        <dbReference type="EMBL" id="EGC32284.1"/>
    </source>
</evidence>
<keyword evidence="6" id="KW-0472">Membrane</keyword>
<dbReference type="STRING" id="5786.F0ZUU5"/>
<keyword evidence="6" id="KW-1133">Transmembrane helix</keyword>
<dbReference type="InterPro" id="IPR019316">
    <property type="entry name" value="G8_domain"/>
</dbReference>
<dbReference type="PANTHER" id="PTHR15535">
    <property type="entry name" value="TRANSMEMBRANE PROTEIN 2-RELATED"/>
    <property type="match status" value="1"/>
</dbReference>
<reference evidence="9" key="1">
    <citation type="journal article" date="2011" name="Genome Biol.">
        <title>Comparative genomics of the social amoebae Dictyostelium discoideum and Dictyostelium purpureum.</title>
        <authorList>
            <consortium name="US DOE Joint Genome Institute (JGI-PGF)"/>
            <person name="Sucgang R."/>
            <person name="Kuo A."/>
            <person name="Tian X."/>
            <person name="Salerno W."/>
            <person name="Parikh A."/>
            <person name="Feasley C.L."/>
            <person name="Dalin E."/>
            <person name="Tu H."/>
            <person name="Huang E."/>
            <person name="Barry K."/>
            <person name="Lindquist E."/>
            <person name="Shapiro H."/>
            <person name="Bruce D."/>
            <person name="Schmutz J."/>
            <person name="Salamov A."/>
            <person name="Fey P."/>
            <person name="Gaudet P."/>
            <person name="Anjard C."/>
            <person name="Babu M.M."/>
            <person name="Basu S."/>
            <person name="Bushmanova Y."/>
            <person name="van der Wel H."/>
            <person name="Katoh-Kurasawa M."/>
            <person name="Dinh C."/>
            <person name="Coutinho P.M."/>
            <person name="Saito T."/>
            <person name="Elias M."/>
            <person name="Schaap P."/>
            <person name="Kay R.R."/>
            <person name="Henrissat B."/>
            <person name="Eichinger L."/>
            <person name="Rivero F."/>
            <person name="Putnam N.H."/>
            <person name="West C.M."/>
            <person name="Loomis W.F."/>
            <person name="Chisholm R.L."/>
            <person name="Shaulsky G."/>
            <person name="Strassmann J.E."/>
            <person name="Queller D.C."/>
            <person name="Kuspa A."/>
            <person name="Grigoriev I.V."/>
        </authorList>
    </citation>
    <scope>NUCLEOTIDE SEQUENCE [LARGE SCALE GENOMIC DNA]</scope>
    <source>
        <strain evidence="9">QSDP1</strain>
    </source>
</reference>
<dbReference type="OrthoDB" id="14714at2759"/>
<dbReference type="InterPro" id="IPR052252">
    <property type="entry name" value="CEMIP/CEMIP2"/>
</dbReference>
<evidence type="ECO:0000256" key="1">
    <source>
        <dbReference type="ARBA" id="ARBA00007586"/>
    </source>
</evidence>
<dbReference type="EMBL" id="GL871201">
    <property type="protein sequence ID" value="EGC32284.1"/>
    <property type="molecule type" value="Genomic_DNA"/>
</dbReference>
<dbReference type="OMA" id="DYGCPRA"/>
<evidence type="ECO:0000259" key="7">
    <source>
        <dbReference type="PROSITE" id="PS51484"/>
    </source>
</evidence>
<dbReference type="InterPro" id="IPR055401">
    <property type="entry name" value="CEMIP_beta-hel_dom"/>
</dbReference>
<sequence length="1107" mass="124790">MRFLKSFNIYIFILIIFILNKNIYAIDNKNDVNENCPHKITTLEKWSNLATWKINNKLPVVNQNINITGPILLDISPPALGTIRITGSGMLVWDHKQGLELRARSIMIYDGGQLIIGSEQCKFKYKTSITIYGESIHTEVNQTIEDGLNLDFGQKVIGIGHGGTIELHGETPKTLWTKLNETANPSNQIITVLDEVSDWPVGSELVFASTDFDMYQTETNYIEPCKECKKNQIKLKNPLKYSHWGNITKGIDERGEVGLLTRNIKIQGSLGTSCVNSPLVCEFFKFDTFGAHIMIQKDFKNAHFQGVELFQVGQSHVISRYPIHFHMCGRVDEKGGYEKPAYIQNCSVHKSFSRCYVIHGTHGLLVNNNIGFDSIGHCYMLCDGIEMDNIITNNLGLLTKAGLLFPHDRSCEMCKRVQPYDFNGNPTQCTECEAVSTFWISNANNHFVGNVAAGSESAGIWYIFPEYPTGLSHNEGVEKKIKPYLIPARNFTNNVAHSNTNGLQIDSGIKITPPSIKNPEQLGAIINGRYKPRSDPTDINSDPTPSIFDGGILYKNRWRGGWARGGHLIFKNFQIADNAIGFTLASEGTTPEDPAVGQQMYNSLFVGETDNKGQASNKIPLVNGRSYPFGENTLMPIRGFEIYDGTTTLENITFQYFQVPASMPQRNISAIGFFRVDDWQDSSKSGFRNLRFYKVDKEIHFESSLRDGDKTSTIRDLDGSLTSIPNTVLTRNLPFYKTNKCKYIPKWNGLVCKENTAQLFICNGDSSITNYNGKEAGIVAIKNNDPNQFLGLEGTPTHSPKVRFQYLVYKGHHYDFHFPHPTPHYLRIQPMNWEISENFTIGVCIGISTGIELKVTKTSSGTDGNSNNVRELYPTNSKSQITESTYYFDPITSILYAMYYQDNPRLGDNYCPSTGCEELVVRIYGPNYGRVTGDCQTLAYHATFTIFDEKINDKFKNTTQIENNNFVYNSSESYRGEIFLQFNPSPNNQLKFECDQCIPSTGIKYLELWVNGGKNSSSQNISIKLLTNNNNINLKQYNIDINNFQNNSWTLVRIPFKLLKILNNNNNNSSEANNIINSVVSFNGILINSGFNQSPVYLDNIKFIYDN</sequence>
<gene>
    <name evidence="8" type="ORF">DICPUDRAFT_98926</name>
</gene>
<dbReference type="PANTHER" id="PTHR15535:SF29">
    <property type="entry name" value="PROTEIN DDB_G0287365"/>
    <property type="match status" value="1"/>
</dbReference>